<dbReference type="EMBL" id="JAFHKK010000029">
    <property type="protein sequence ID" value="MBN2965259.1"/>
    <property type="molecule type" value="Genomic_DNA"/>
</dbReference>
<dbReference type="Proteomes" id="UP000703590">
    <property type="component" value="Unassembled WGS sequence"/>
</dbReference>
<proteinExistence type="predicted"/>
<dbReference type="RefSeq" id="WP_205459805.1">
    <property type="nucleotide sequence ID" value="NZ_JAFHKK010000029.1"/>
</dbReference>
<sequence length="128" mass="15148">MAKKQEQRSIRFELILEEETYKKLAQQAKKSNKTKAKFLRDLIEKRYGNKKLGEIERIYLLNTQIVLDISRVTGNINQIAYQLNKNEVKFDSINSEWEFYELAEELIKKVKEAMAELKPINKQLKALL</sequence>
<gene>
    <name evidence="1" type="ORF">JWV37_10740</name>
</gene>
<reference evidence="1" key="1">
    <citation type="submission" date="2021-02" db="EMBL/GenBank/DDBJ databases">
        <title>Sulfurospirillum tamanensis sp. nov.</title>
        <authorList>
            <person name="Frolova A."/>
            <person name="Merkel A."/>
            <person name="Slobodkin A."/>
        </authorList>
    </citation>
    <scope>NUCLEOTIDE SEQUENCE</scope>
    <source>
        <strain evidence="1">T05b</strain>
    </source>
</reference>
<organism evidence="1 2">
    <name type="scientific">Sulfurospirillum tamanense</name>
    <dbReference type="NCBI Taxonomy" id="2813362"/>
    <lineage>
        <taxon>Bacteria</taxon>
        <taxon>Pseudomonadati</taxon>
        <taxon>Campylobacterota</taxon>
        <taxon>Epsilonproteobacteria</taxon>
        <taxon>Campylobacterales</taxon>
        <taxon>Sulfurospirillaceae</taxon>
        <taxon>Sulfurospirillum</taxon>
    </lineage>
</organism>
<evidence type="ECO:0000313" key="2">
    <source>
        <dbReference type="Proteomes" id="UP000703590"/>
    </source>
</evidence>
<protein>
    <recommendedName>
        <fullName evidence="3">Plasmid mobilization relaxosome protein MobC</fullName>
    </recommendedName>
</protein>
<reference evidence="1" key="2">
    <citation type="submission" date="2021-02" db="EMBL/GenBank/DDBJ databases">
        <authorList>
            <person name="Merkel A.Y."/>
        </authorList>
    </citation>
    <scope>NUCLEOTIDE SEQUENCE</scope>
    <source>
        <strain evidence="1">T05b</strain>
    </source>
</reference>
<evidence type="ECO:0008006" key="3">
    <source>
        <dbReference type="Google" id="ProtNLM"/>
    </source>
</evidence>
<evidence type="ECO:0000313" key="1">
    <source>
        <dbReference type="EMBL" id="MBN2965259.1"/>
    </source>
</evidence>
<keyword evidence="2" id="KW-1185">Reference proteome</keyword>
<name>A0ABS2WVL1_9BACT</name>
<accession>A0ABS2WVL1</accession>
<comment type="caution">
    <text evidence="1">The sequence shown here is derived from an EMBL/GenBank/DDBJ whole genome shotgun (WGS) entry which is preliminary data.</text>
</comment>